<dbReference type="Gene3D" id="3.30.465.10">
    <property type="match status" value="1"/>
</dbReference>
<evidence type="ECO:0000313" key="8">
    <source>
        <dbReference type="Proteomes" id="UP000075243"/>
    </source>
</evidence>
<evidence type="ECO:0000256" key="3">
    <source>
        <dbReference type="ARBA" id="ARBA00022630"/>
    </source>
</evidence>
<evidence type="ECO:0000256" key="4">
    <source>
        <dbReference type="ARBA" id="ARBA00022827"/>
    </source>
</evidence>
<dbReference type="Gramene" id="C.cajan_31157.t">
    <property type="protein sequence ID" value="C.cajan_31157.t"/>
    <property type="gene ID" value="C.cajan_31157"/>
</dbReference>
<evidence type="ECO:0000256" key="5">
    <source>
        <dbReference type="ARBA" id="ARBA00023002"/>
    </source>
</evidence>
<dbReference type="Gene3D" id="3.30.43.10">
    <property type="entry name" value="Uridine Diphospho-n-acetylenolpyruvylglucosamine Reductase, domain 2"/>
    <property type="match status" value="1"/>
</dbReference>
<dbReference type="InterPro" id="IPR016170">
    <property type="entry name" value="Cytok_DH_C_sf"/>
</dbReference>
<dbReference type="GO" id="GO:0019139">
    <property type="term" value="F:cytokinin dehydrogenase activity"/>
    <property type="evidence" value="ECO:0007669"/>
    <property type="project" value="UniProtKB-EC"/>
</dbReference>
<dbReference type="InterPro" id="IPR050432">
    <property type="entry name" value="FAD-linked_Oxidoreductases_BP"/>
</dbReference>
<dbReference type="InterPro" id="IPR016164">
    <property type="entry name" value="FAD-linked_Oxase-like_C"/>
</dbReference>
<keyword evidence="4" id="KW-0274">FAD</keyword>
<feature type="domain" description="Cytokinin dehydrogenase 1 FAD/cytokinin binding" evidence="6">
    <location>
        <begin position="134"/>
        <end position="404"/>
    </location>
</feature>
<sequence length="405" mass="46017">MTRDGVVLNMTHLNDHFTDINNASVSAFSITCLPLGFCYADAGGEQLWTDLLSVTLKLGLTPHALTNYLYLTIGGTISNAGISGRTFRVGPQISNVLELDVITGKGEFVTCSPLINSELFYAVLGGLGQFGLFWLHLLYTNFTTFSRDQEYLISLNDTIAPDFVDGQVLLSNQDQPDLSSYSTSDQPRVTSLIKQYGIVYVLELVKYYDNNSQSRVEQEVENLVKGLNFLPKFRFKKNASYEEFIDRVHAAELYALRPRGLWDVPHPWLNMFVPSSRIVDFNEGVFKGIILKQNISPGTCLVYPMKRNKWDGRMSAVIPDEDVFYSVNLFHYVSASYNVKDYEAQNQKILEFCKDAGIKIKEYLAGNKTHQQWVEHFGSKWKLFEERKLEFDPKRILSPGQGIFQ</sequence>
<dbReference type="SUPFAM" id="SSF55103">
    <property type="entry name" value="FAD-linked oxidases, C-terminal domain"/>
    <property type="match status" value="1"/>
</dbReference>
<evidence type="ECO:0000256" key="1">
    <source>
        <dbReference type="ARBA" id="ARBA00001974"/>
    </source>
</evidence>
<dbReference type="InterPro" id="IPR016169">
    <property type="entry name" value="FAD-bd_PCMH_sub2"/>
</dbReference>
<dbReference type="PANTHER" id="PTHR13878:SF163">
    <property type="entry name" value="CYTOKININ DEHYDROGENASE"/>
    <property type="match status" value="1"/>
</dbReference>
<gene>
    <name evidence="7" type="ORF">KK1_032252</name>
</gene>
<proteinExistence type="inferred from homology"/>
<dbReference type="GO" id="GO:0009690">
    <property type="term" value="P:cytokinin metabolic process"/>
    <property type="evidence" value="ECO:0007669"/>
    <property type="project" value="InterPro"/>
</dbReference>
<comment type="cofactor">
    <cofactor evidence="1">
        <name>FAD</name>
        <dbReference type="ChEBI" id="CHEBI:57692"/>
    </cofactor>
</comment>
<accession>A0A151RUC3</accession>
<dbReference type="InterPro" id="IPR015345">
    <property type="entry name" value="Cytokinin_DH_FAD/cytokin-bd"/>
</dbReference>
<keyword evidence="3" id="KW-0285">Flavoprotein</keyword>
<evidence type="ECO:0000313" key="7">
    <source>
        <dbReference type="EMBL" id="KYP46148.1"/>
    </source>
</evidence>
<dbReference type="SUPFAM" id="SSF56176">
    <property type="entry name" value="FAD-binding/transporter-associated domain-like"/>
    <property type="match status" value="1"/>
</dbReference>
<organism evidence="7 8">
    <name type="scientific">Cajanus cajan</name>
    <name type="common">Pigeon pea</name>
    <name type="synonym">Cajanus indicus</name>
    <dbReference type="NCBI Taxonomy" id="3821"/>
    <lineage>
        <taxon>Eukaryota</taxon>
        <taxon>Viridiplantae</taxon>
        <taxon>Streptophyta</taxon>
        <taxon>Embryophyta</taxon>
        <taxon>Tracheophyta</taxon>
        <taxon>Spermatophyta</taxon>
        <taxon>Magnoliopsida</taxon>
        <taxon>eudicotyledons</taxon>
        <taxon>Gunneridae</taxon>
        <taxon>Pentapetalae</taxon>
        <taxon>rosids</taxon>
        <taxon>fabids</taxon>
        <taxon>Fabales</taxon>
        <taxon>Fabaceae</taxon>
        <taxon>Papilionoideae</taxon>
        <taxon>50 kb inversion clade</taxon>
        <taxon>NPAAA clade</taxon>
        <taxon>indigoferoid/millettioid clade</taxon>
        <taxon>Phaseoleae</taxon>
        <taxon>Cajanus</taxon>
    </lineage>
</organism>
<dbReference type="Gene3D" id="3.40.462.10">
    <property type="entry name" value="FAD-linked oxidases, C-terminal domain"/>
    <property type="match status" value="1"/>
</dbReference>
<dbReference type="AlphaFoldDB" id="A0A151RUC3"/>
<keyword evidence="5 7" id="KW-0560">Oxidoreductase</keyword>
<evidence type="ECO:0000256" key="2">
    <source>
        <dbReference type="ARBA" id="ARBA00005466"/>
    </source>
</evidence>
<dbReference type="STRING" id="3821.A0A151RUC3"/>
<evidence type="ECO:0000259" key="6">
    <source>
        <dbReference type="Pfam" id="PF09265"/>
    </source>
</evidence>
<protein>
    <submittedName>
        <fullName evidence="7">Cytokinin dehydrogenase 3</fullName>
        <ecNumber evidence="7">1.5.99.12</ecNumber>
    </submittedName>
</protein>
<dbReference type="Pfam" id="PF09265">
    <property type="entry name" value="Cytokin-bind"/>
    <property type="match status" value="1"/>
</dbReference>
<keyword evidence="8" id="KW-1185">Reference proteome</keyword>
<dbReference type="EMBL" id="KQ483567">
    <property type="protein sequence ID" value="KYP46148.1"/>
    <property type="molecule type" value="Genomic_DNA"/>
</dbReference>
<comment type="similarity">
    <text evidence="2">Belongs to the oxygen-dependent FAD-linked oxidoreductase family.</text>
</comment>
<dbReference type="InterPro" id="IPR036318">
    <property type="entry name" value="FAD-bd_PCMH-like_sf"/>
</dbReference>
<dbReference type="GO" id="GO:0050660">
    <property type="term" value="F:flavin adenine dinucleotide binding"/>
    <property type="evidence" value="ECO:0007669"/>
    <property type="project" value="InterPro"/>
</dbReference>
<dbReference type="InterPro" id="IPR016167">
    <property type="entry name" value="FAD-bd_PCMH_sub1"/>
</dbReference>
<dbReference type="Proteomes" id="UP000075243">
    <property type="component" value="Unassembled WGS sequence"/>
</dbReference>
<name>A0A151RUC3_CAJCA</name>
<reference evidence="7" key="1">
    <citation type="journal article" date="2012" name="Nat. Biotechnol.">
        <title>Draft genome sequence of pigeonpea (Cajanus cajan), an orphan legume crop of resource-poor farmers.</title>
        <authorList>
            <person name="Varshney R.K."/>
            <person name="Chen W."/>
            <person name="Li Y."/>
            <person name="Bharti A.K."/>
            <person name="Saxena R.K."/>
            <person name="Schlueter J.A."/>
            <person name="Donoghue M.T."/>
            <person name="Azam S."/>
            <person name="Fan G."/>
            <person name="Whaley A.M."/>
            <person name="Farmer A.D."/>
            <person name="Sheridan J."/>
            <person name="Iwata A."/>
            <person name="Tuteja R."/>
            <person name="Penmetsa R.V."/>
            <person name="Wu W."/>
            <person name="Upadhyaya H.D."/>
            <person name="Yang S.P."/>
            <person name="Shah T."/>
            <person name="Saxena K.B."/>
            <person name="Michael T."/>
            <person name="McCombie W.R."/>
            <person name="Yang B."/>
            <person name="Zhang G."/>
            <person name="Yang H."/>
            <person name="Wang J."/>
            <person name="Spillane C."/>
            <person name="Cook D.R."/>
            <person name="May G.D."/>
            <person name="Xu X."/>
            <person name="Jackson S.A."/>
        </authorList>
    </citation>
    <scope>NUCLEOTIDE SEQUENCE [LARGE SCALE GENOMIC DNA]</scope>
</reference>
<dbReference type="EC" id="1.5.99.12" evidence="7"/>
<dbReference type="PANTHER" id="PTHR13878">
    <property type="entry name" value="GULONOLACTONE OXIDASE"/>
    <property type="match status" value="1"/>
</dbReference>